<sequence length="198" mass="21603">MNRILRTTWILALGLLLPLGGRAQPVVLTFETEGSTFRVTGTSTLHDWECAVTDWRGRIELGQAGELASLQATEVVVPVAAISCKNGTMDRKMREALKAEDHPEIRFVLTRVDSVAAVAEGYRLQVQGRLTIAGAEQPVQMQVLARPEDGGWRFQGEQPLSMKVFGIKPPTAMLGTLRTGDEVVVHFDVVARPTSGNP</sequence>
<reference evidence="2 3" key="1">
    <citation type="journal article" date="2009" name="Stand. Genomic Sci.">
        <title>Complete genome sequence of Rhodothermus marinus type strain (R-10).</title>
        <authorList>
            <person name="Nolan M."/>
            <person name="Tindall B.J."/>
            <person name="Pomrenke H."/>
            <person name="Lapidus A."/>
            <person name="Copeland A."/>
            <person name="Glavina Del Rio T."/>
            <person name="Lucas S."/>
            <person name="Chen F."/>
            <person name="Tice H."/>
            <person name="Cheng J.F."/>
            <person name="Saunders E."/>
            <person name="Han C."/>
            <person name="Bruce D."/>
            <person name="Goodwin L."/>
            <person name="Chain P."/>
            <person name="Pitluck S."/>
            <person name="Ovchinikova G."/>
            <person name="Pati A."/>
            <person name="Ivanova N."/>
            <person name="Mavromatis K."/>
            <person name="Chen A."/>
            <person name="Palaniappan K."/>
            <person name="Land M."/>
            <person name="Hauser L."/>
            <person name="Chang Y.J."/>
            <person name="Jeffries C.D."/>
            <person name="Brettin T."/>
            <person name="Goker M."/>
            <person name="Bristow J."/>
            <person name="Eisen J.A."/>
            <person name="Markowitz V."/>
            <person name="Hugenholtz P."/>
            <person name="Kyrpides N.C."/>
            <person name="Klenk H.P."/>
            <person name="Detter J.C."/>
        </authorList>
    </citation>
    <scope>NUCLEOTIDE SEQUENCE [LARGE SCALE GENOMIC DNA]</scope>
    <source>
        <strain evidence="3">ATCC 43812 / DSM 4252 / R-10</strain>
    </source>
</reference>
<dbReference type="Proteomes" id="UP000002221">
    <property type="component" value="Chromosome"/>
</dbReference>
<name>D0MEB0_RHOM4</name>
<evidence type="ECO:0000313" key="2">
    <source>
        <dbReference type="EMBL" id="ACY47334.1"/>
    </source>
</evidence>
<dbReference type="Pfam" id="PF04264">
    <property type="entry name" value="YceI"/>
    <property type="match status" value="1"/>
</dbReference>
<dbReference type="SMART" id="SM00867">
    <property type="entry name" value="YceI"/>
    <property type="match status" value="1"/>
</dbReference>
<dbReference type="OrthoDB" id="9794147at2"/>
<dbReference type="PANTHER" id="PTHR34406">
    <property type="entry name" value="PROTEIN YCEI"/>
    <property type="match status" value="1"/>
</dbReference>
<organism evidence="2 3">
    <name type="scientific">Rhodothermus marinus (strain ATCC 43812 / DSM 4252 / R-10)</name>
    <name type="common">Rhodothermus obamensis</name>
    <dbReference type="NCBI Taxonomy" id="518766"/>
    <lineage>
        <taxon>Bacteria</taxon>
        <taxon>Pseudomonadati</taxon>
        <taxon>Rhodothermota</taxon>
        <taxon>Rhodothermia</taxon>
        <taxon>Rhodothermales</taxon>
        <taxon>Rhodothermaceae</taxon>
        <taxon>Rhodothermus</taxon>
    </lineage>
</organism>
<dbReference type="HOGENOM" id="CLU_108463_0_0_10"/>
<feature type="domain" description="Lipid/polyisoprenoid-binding YceI-like" evidence="1">
    <location>
        <begin position="27"/>
        <end position="192"/>
    </location>
</feature>
<gene>
    <name evidence="2" type="ordered locus">Rmar_0432</name>
</gene>
<dbReference type="InterPro" id="IPR007372">
    <property type="entry name" value="Lipid/polyisoprenoid-bd_YceI"/>
</dbReference>
<dbReference type="InterPro" id="IPR036761">
    <property type="entry name" value="TTHA0802/YceI-like_sf"/>
</dbReference>
<dbReference type="eggNOG" id="COG2353">
    <property type="taxonomic scope" value="Bacteria"/>
</dbReference>
<dbReference type="PANTHER" id="PTHR34406:SF1">
    <property type="entry name" value="PROTEIN YCEI"/>
    <property type="match status" value="1"/>
</dbReference>
<dbReference type="AlphaFoldDB" id="D0MEB0"/>
<dbReference type="STRING" id="518766.Rmar_0432"/>
<proteinExistence type="predicted"/>
<dbReference type="RefSeq" id="WP_012842946.1">
    <property type="nucleotide sequence ID" value="NC_013501.1"/>
</dbReference>
<evidence type="ECO:0000259" key="1">
    <source>
        <dbReference type="SMART" id="SM00867"/>
    </source>
</evidence>
<dbReference type="SUPFAM" id="SSF101874">
    <property type="entry name" value="YceI-like"/>
    <property type="match status" value="1"/>
</dbReference>
<dbReference type="EMBL" id="CP001807">
    <property type="protein sequence ID" value="ACY47334.1"/>
    <property type="molecule type" value="Genomic_DNA"/>
</dbReference>
<protein>
    <submittedName>
        <fullName evidence="2">YceI family protein</fullName>
    </submittedName>
</protein>
<evidence type="ECO:0000313" key="3">
    <source>
        <dbReference type="Proteomes" id="UP000002221"/>
    </source>
</evidence>
<dbReference type="Gene3D" id="2.40.128.110">
    <property type="entry name" value="Lipid/polyisoprenoid-binding, YceI-like"/>
    <property type="match status" value="1"/>
</dbReference>
<accession>D0MEB0</accession>
<keyword evidence="3" id="KW-1185">Reference proteome</keyword>
<dbReference type="KEGG" id="rmr:Rmar_0432"/>